<evidence type="ECO:0000313" key="3">
    <source>
        <dbReference type="Proteomes" id="UP000428333"/>
    </source>
</evidence>
<gene>
    <name evidence="2" type="ORF">C3L33_08291</name>
</gene>
<evidence type="ECO:0000313" key="2">
    <source>
        <dbReference type="EMBL" id="KAE9459832.1"/>
    </source>
</evidence>
<accession>A0A6A4LRF5</accession>
<organism evidence="2 3">
    <name type="scientific">Rhododendron williamsianum</name>
    <dbReference type="NCBI Taxonomy" id="262921"/>
    <lineage>
        <taxon>Eukaryota</taxon>
        <taxon>Viridiplantae</taxon>
        <taxon>Streptophyta</taxon>
        <taxon>Embryophyta</taxon>
        <taxon>Tracheophyta</taxon>
        <taxon>Spermatophyta</taxon>
        <taxon>Magnoliopsida</taxon>
        <taxon>eudicotyledons</taxon>
        <taxon>Gunneridae</taxon>
        <taxon>Pentapetalae</taxon>
        <taxon>asterids</taxon>
        <taxon>Ericales</taxon>
        <taxon>Ericaceae</taxon>
        <taxon>Ericoideae</taxon>
        <taxon>Rhodoreae</taxon>
        <taxon>Rhododendron</taxon>
    </lineage>
</organism>
<proteinExistence type="predicted"/>
<dbReference type="EMBL" id="QEFC01001158">
    <property type="protein sequence ID" value="KAE9459832.1"/>
    <property type="molecule type" value="Genomic_DNA"/>
</dbReference>
<dbReference type="Proteomes" id="UP000428333">
    <property type="component" value="Linkage Group LG05"/>
</dbReference>
<name>A0A6A4LRF5_9ERIC</name>
<reference evidence="2 3" key="1">
    <citation type="journal article" date="2019" name="Genome Biol. Evol.">
        <title>The Rhododendron genome and chromosomal organization provide insight into shared whole-genome duplications across the heath family (Ericaceae).</title>
        <authorList>
            <person name="Soza V.L."/>
            <person name="Lindsley D."/>
            <person name="Waalkes A."/>
            <person name="Ramage E."/>
            <person name="Patwardhan R.P."/>
            <person name="Burton J.N."/>
            <person name="Adey A."/>
            <person name="Kumar A."/>
            <person name="Qiu R."/>
            <person name="Shendure J."/>
            <person name="Hall B."/>
        </authorList>
    </citation>
    <scope>NUCLEOTIDE SEQUENCE [LARGE SCALE GENOMIC DNA]</scope>
    <source>
        <strain evidence="2">RSF 1966-606</strain>
    </source>
</reference>
<keyword evidence="1" id="KW-0472">Membrane</keyword>
<dbReference type="OrthoDB" id="1938779at2759"/>
<feature type="transmembrane region" description="Helical" evidence="1">
    <location>
        <begin position="84"/>
        <end position="108"/>
    </location>
</feature>
<evidence type="ECO:0000256" key="1">
    <source>
        <dbReference type="SAM" id="Phobius"/>
    </source>
</evidence>
<protein>
    <submittedName>
        <fullName evidence="2">Uncharacterized protein</fullName>
    </submittedName>
</protein>
<comment type="caution">
    <text evidence="2">The sequence shown here is derived from an EMBL/GenBank/DDBJ whole genome shotgun (WGS) entry which is preliminary data.</text>
</comment>
<keyword evidence="3" id="KW-1185">Reference proteome</keyword>
<dbReference type="AlphaFoldDB" id="A0A6A4LRF5"/>
<sequence length="145" mass="16464">MAALPTGHCFPSRNWSTQELKIKKCPRILFSIISCRRPIDPSKKEKEKEKKGLLPKLIIVSVENFGKKLKDNLSPKQKGDWKDLMLMSLSFAVYVYMSQMIVCAYCAWTSMAKQPCEEEDCLHSVVEFWVFKALVSAVVLSVTSG</sequence>
<keyword evidence="1" id="KW-0812">Transmembrane</keyword>
<feature type="non-terminal residue" evidence="2">
    <location>
        <position position="1"/>
    </location>
</feature>
<keyword evidence="1" id="KW-1133">Transmembrane helix</keyword>